<dbReference type="Pfam" id="PF13424">
    <property type="entry name" value="TPR_12"/>
    <property type="match status" value="2"/>
</dbReference>
<proteinExistence type="predicted"/>
<name>A0A913X205_EXADI</name>
<evidence type="ECO:0000256" key="1">
    <source>
        <dbReference type="ARBA" id="ARBA00022737"/>
    </source>
</evidence>
<protein>
    <submittedName>
        <fullName evidence="3">Uncharacterized protein</fullName>
    </submittedName>
</protein>
<dbReference type="RefSeq" id="XP_020897674.2">
    <property type="nucleotide sequence ID" value="XM_021042015.2"/>
</dbReference>
<reference evidence="3" key="1">
    <citation type="submission" date="2022-11" db="UniProtKB">
        <authorList>
            <consortium name="EnsemblMetazoa"/>
        </authorList>
    </citation>
    <scope>IDENTIFICATION</scope>
</reference>
<dbReference type="InterPro" id="IPR019734">
    <property type="entry name" value="TPR_rpt"/>
</dbReference>
<organism evidence="3 4">
    <name type="scientific">Exaiptasia diaphana</name>
    <name type="common">Tropical sea anemone</name>
    <name type="synonym">Aiptasia pulchella</name>
    <dbReference type="NCBI Taxonomy" id="2652724"/>
    <lineage>
        <taxon>Eukaryota</taxon>
        <taxon>Metazoa</taxon>
        <taxon>Cnidaria</taxon>
        <taxon>Anthozoa</taxon>
        <taxon>Hexacorallia</taxon>
        <taxon>Actiniaria</taxon>
        <taxon>Aiptasiidae</taxon>
        <taxon>Exaiptasia</taxon>
    </lineage>
</organism>
<dbReference type="SMART" id="SM00028">
    <property type="entry name" value="TPR"/>
    <property type="match status" value="4"/>
</dbReference>
<evidence type="ECO:0000313" key="3">
    <source>
        <dbReference type="EnsemblMetazoa" id="XP_020897674.2"/>
    </source>
</evidence>
<dbReference type="PANTHER" id="PTHR45641">
    <property type="entry name" value="TETRATRICOPEPTIDE REPEAT PROTEIN (AFU_ORTHOLOGUE AFUA_6G03870)"/>
    <property type="match status" value="1"/>
</dbReference>
<dbReference type="Proteomes" id="UP000887567">
    <property type="component" value="Unplaced"/>
</dbReference>
<dbReference type="SUPFAM" id="SSF48452">
    <property type="entry name" value="TPR-like"/>
    <property type="match status" value="1"/>
</dbReference>
<dbReference type="GeneID" id="110236480"/>
<evidence type="ECO:0000256" key="2">
    <source>
        <dbReference type="ARBA" id="ARBA00022803"/>
    </source>
</evidence>
<evidence type="ECO:0000313" key="4">
    <source>
        <dbReference type="Proteomes" id="UP000887567"/>
    </source>
</evidence>
<keyword evidence="4" id="KW-1185">Reference proteome</keyword>
<sequence>MARYDEAEIYYKAVLAAGYTSEDCPTLDTSFFNLGKAFYKLGDYHKAQSCYKSVLAAGCNGEDLHSFCTAFFDLGKRFCNLIQYNEARMCFESVLKVYRALNENDKRICLTLLNLAYSLKVLGSYEAAVPYYEELLSIAKILFGRKSPIVADLYILLGETLEKLGRHDEVRKCSKKRKAILSLSGRIRRLLSSEQPHSTFNDIETGMMVLKTRTSVH</sequence>
<dbReference type="EnsemblMetazoa" id="XM_021042015.2">
    <property type="protein sequence ID" value="XP_020897674.2"/>
    <property type="gene ID" value="LOC110236480"/>
</dbReference>
<dbReference type="PANTHER" id="PTHR45641:SF19">
    <property type="entry name" value="NEPHROCYSTIN-3"/>
    <property type="match status" value="1"/>
</dbReference>
<dbReference type="Gene3D" id="1.25.40.10">
    <property type="entry name" value="Tetratricopeptide repeat domain"/>
    <property type="match status" value="1"/>
</dbReference>
<dbReference type="AlphaFoldDB" id="A0A913X205"/>
<accession>A0A913X205</accession>
<dbReference type="InterPro" id="IPR011990">
    <property type="entry name" value="TPR-like_helical_dom_sf"/>
</dbReference>
<keyword evidence="1" id="KW-0677">Repeat</keyword>
<keyword evidence="2" id="KW-0802">TPR repeat</keyword>
<dbReference type="KEGG" id="epa:110236480"/>